<dbReference type="InterPro" id="IPR005123">
    <property type="entry name" value="Oxoglu/Fe-dep_dioxygenase_dom"/>
</dbReference>
<dbReference type="Proteomes" id="UP000201838">
    <property type="component" value="Unassembled WGS sequence"/>
</dbReference>
<sequence>MKDLLLDLVMTLDDIVDLNTHPVTQSGYGAACRSKLDSEGILVLEGFIRPEALELMRAEASAEQDRAYFCAQSHSVYLTPRNPAYPDDHPANRQVLSSKGCVCDDMIGATSPLRVLYDHPTFRGFVATTTGQSELHPYADSLSSINVHYANRDQELGWHFDNSSFAITLLIQKPGAGSRFEYVKGLRDADAGEMNYEGVDALLRGAIQPQVLTMEPATLVLFRGRNAMHRVTPNKSDTARMLAVLAYNAEPGVKLSESARMTFYGRLN</sequence>
<feature type="domain" description="Fe2OG dioxygenase" evidence="2">
    <location>
        <begin position="138"/>
        <end position="251"/>
    </location>
</feature>
<dbReference type="EMBL" id="FXXQ01000043">
    <property type="protein sequence ID" value="SMX25883.1"/>
    <property type="molecule type" value="Genomic_DNA"/>
</dbReference>
<dbReference type="SUPFAM" id="SSF51197">
    <property type="entry name" value="Clavaminate synthase-like"/>
    <property type="match status" value="1"/>
</dbReference>
<comment type="similarity">
    <text evidence="1">Belongs to the iron/ascorbate-dependent oxidoreductase family.</text>
</comment>
<evidence type="ECO:0000256" key="1">
    <source>
        <dbReference type="RuleBase" id="RU003682"/>
    </source>
</evidence>
<keyword evidence="4" id="KW-1185">Reference proteome</keyword>
<organism evidence="3 4">
    <name type="scientific">Boseongicola aestuarii</name>
    <dbReference type="NCBI Taxonomy" id="1470561"/>
    <lineage>
        <taxon>Bacteria</taxon>
        <taxon>Pseudomonadati</taxon>
        <taxon>Pseudomonadota</taxon>
        <taxon>Alphaproteobacteria</taxon>
        <taxon>Rhodobacterales</taxon>
        <taxon>Paracoccaceae</taxon>
        <taxon>Boseongicola</taxon>
    </lineage>
</organism>
<protein>
    <recommendedName>
        <fullName evidence="2">Fe2OG dioxygenase domain-containing protein</fullName>
    </recommendedName>
</protein>
<dbReference type="InterPro" id="IPR056470">
    <property type="entry name" value="BesD/HalB-like"/>
</dbReference>
<proteinExistence type="inferred from homology"/>
<accession>A0A238J686</accession>
<dbReference type="GO" id="GO:0016491">
    <property type="term" value="F:oxidoreductase activity"/>
    <property type="evidence" value="ECO:0007669"/>
    <property type="project" value="UniProtKB-KW"/>
</dbReference>
<dbReference type="PROSITE" id="PS51471">
    <property type="entry name" value="FE2OG_OXY"/>
    <property type="match status" value="1"/>
</dbReference>
<dbReference type="GO" id="GO:0046872">
    <property type="term" value="F:metal ion binding"/>
    <property type="evidence" value="ECO:0007669"/>
    <property type="project" value="UniProtKB-KW"/>
</dbReference>
<keyword evidence="1" id="KW-0408">Iron</keyword>
<reference evidence="3 4" key="1">
    <citation type="submission" date="2017-05" db="EMBL/GenBank/DDBJ databases">
        <authorList>
            <person name="Song R."/>
            <person name="Chenine A.L."/>
            <person name="Ruprecht R.M."/>
        </authorList>
    </citation>
    <scope>NUCLEOTIDE SEQUENCE [LARGE SCALE GENOMIC DNA]</scope>
    <source>
        <strain evidence="3 4">CECT 8489</strain>
    </source>
</reference>
<dbReference type="AlphaFoldDB" id="A0A238J686"/>
<name>A0A238J686_9RHOB</name>
<keyword evidence="1" id="KW-0479">Metal-binding</keyword>
<evidence type="ECO:0000313" key="4">
    <source>
        <dbReference type="Proteomes" id="UP000201838"/>
    </source>
</evidence>
<dbReference type="RefSeq" id="WP_245814011.1">
    <property type="nucleotide sequence ID" value="NZ_FXXQ01000043.1"/>
</dbReference>
<gene>
    <name evidence="3" type="ORF">BOA8489_04028</name>
</gene>
<dbReference type="Pfam" id="PF23169">
    <property type="entry name" value="HalD"/>
    <property type="match status" value="1"/>
</dbReference>
<evidence type="ECO:0000313" key="3">
    <source>
        <dbReference type="EMBL" id="SMX25883.1"/>
    </source>
</evidence>
<dbReference type="Gene3D" id="2.60.120.620">
    <property type="entry name" value="q2cbj1_9rhob like domain"/>
    <property type="match status" value="1"/>
</dbReference>
<keyword evidence="1" id="KW-0560">Oxidoreductase</keyword>
<evidence type="ECO:0000259" key="2">
    <source>
        <dbReference type="PROSITE" id="PS51471"/>
    </source>
</evidence>